<protein>
    <submittedName>
        <fullName evidence="7">Antitermination protein NusB</fullName>
    </submittedName>
</protein>
<comment type="similarity">
    <text evidence="1">Belongs to the NusB family.</text>
</comment>
<dbReference type="STRING" id="411154.GFO_2527"/>
<dbReference type="InterPro" id="IPR035926">
    <property type="entry name" value="NusB-like_sf"/>
</dbReference>
<reference evidence="7 8" key="1">
    <citation type="journal article" date="2006" name="Environ. Microbiol.">
        <title>Whole genome analysis of the marine Bacteroidetes'Gramella forsetii' reveals adaptations to degradation of polymeric organic matter.</title>
        <authorList>
            <person name="Bauer M."/>
            <person name="Kube M."/>
            <person name="Teeling H."/>
            <person name="Richter M."/>
            <person name="Lombardot T."/>
            <person name="Allers E."/>
            <person name="Wuerdemann C.A."/>
            <person name="Quast C."/>
            <person name="Kuhl H."/>
            <person name="Knaust F."/>
            <person name="Woebken D."/>
            <person name="Bischof K."/>
            <person name="Mussmann M."/>
            <person name="Choudhuri J.V."/>
            <person name="Meyer F."/>
            <person name="Reinhardt R."/>
            <person name="Amann R.I."/>
            <person name="Gloeckner F.O."/>
        </authorList>
    </citation>
    <scope>NUCLEOTIDE SEQUENCE [LARGE SCALE GENOMIC DNA]</scope>
    <source>
        <strain evidence="7 8">KT0803</strain>
    </source>
</reference>
<dbReference type="NCBIfam" id="TIGR01951">
    <property type="entry name" value="nusB"/>
    <property type="match status" value="1"/>
</dbReference>
<evidence type="ECO:0000256" key="5">
    <source>
        <dbReference type="ARBA" id="ARBA00023163"/>
    </source>
</evidence>
<keyword evidence="3" id="KW-0694">RNA-binding</keyword>
<sequence>MIFLQGEREILSPFLISKSSFTIMLTRRHIRVKVMQSLYAFNQSQNDNLATEEKFLLKSMQEMYDLFLLQISLITEIREHAETYLEKSQQKHLATSEEKDPNRKFVNNQVFQILNENESIQNALEKHKINHWKQDDEYVAIIWNEIRNSLTYQEYLETRESSFKEDKDFIVHIFKEIIAPNDKLYDYLEDKKLTWVDDLPLVNTAILKFLQKMKESTGREKKITQLFKNEEDKEFAIKLFRKTYLNDEDLSEEMLGKTPNWDKDRIAEVDMVLIKMAICEFLKFTSIPVKVTINEYLEIAKEYSTPKSSIFINGVLDKLSKEYQTEDKLNKTGRGLM</sequence>
<dbReference type="PANTHER" id="PTHR11078:SF3">
    <property type="entry name" value="ANTITERMINATION NUSB DOMAIN-CONTAINING PROTEIN"/>
    <property type="match status" value="1"/>
</dbReference>
<evidence type="ECO:0000256" key="4">
    <source>
        <dbReference type="ARBA" id="ARBA00023015"/>
    </source>
</evidence>
<gene>
    <name evidence="7" type="primary">nusB</name>
    <name evidence="7" type="ordered locus">GFO_2527</name>
</gene>
<dbReference type="GO" id="GO:0006353">
    <property type="term" value="P:DNA-templated transcription termination"/>
    <property type="evidence" value="ECO:0007669"/>
    <property type="project" value="InterPro"/>
</dbReference>
<dbReference type="KEGG" id="gfo:GFO_2527"/>
<evidence type="ECO:0000313" key="7">
    <source>
        <dbReference type="EMBL" id="CAL67483.1"/>
    </source>
</evidence>
<dbReference type="InterPro" id="IPR011605">
    <property type="entry name" value="NusB_fam"/>
</dbReference>
<proteinExistence type="inferred from homology"/>
<dbReference type="GO" id="GO:0005829">
    <property type="term" value="C:cytosol"/>
    <property type="evidence" value="ECO:0007669"/>
    <property type="project" value="TreeGrafter"/>
</dbReference>
<dbReference type="InterPro" id="IPR006027">
    <property type="entry name" value="NusB_RsmB_TIM44"/>
</dbReference>
<accession>A0M4D8</accession>
<keyword evidence="4" id="KW-0805">Transcription regulation</keyword>
<feature type="domain" description="NusB/RsmB/TIM44" evidence="6">
    <location>
        <begin position="221"/>
        <end position="321"/>
    </location>
</feature>
<dbReference type="GO" id="GO:0031564">
    <property type="term" value="P:transcription antitermination"/>
    <property type="evidence" value="ECO:0007669"/>
    <property type="project" value="UniProtKB-KW"/>
</dbReference>
<dbReference type="Pfam" id="PF01029">
    <property type="entry name" value="NusB"/>
    <property type="match status" value="1"/>
</dbReference>
<evidence type="ECO:0000259" key="6">
    <source>
        <dbReference type="Pfam" id="PF01029"/>
    </source>
</evidence>
<name>A0M4D8_CHRFK</name>
<keyword evidence="5" id="KW-0804">Transcription</keyword>
<organism evidence="7 8">
    <name type="scientific">Christiangramia forsetii (strain DSM 17595 / CGMCC 1.15422 / KT0803)</name>
    <name type="common">Gramella forsetii</name>
    <dbReference type="NCBI Taxonomy" id="411154"/>
    <lineage>
        <taxon>Bacteria</taxon>
        <taxon>Pseudomonadati</taxon>
        <taxon>Bacteroidota</taxon>
        <taxon>Flavobacteriia</taxon>
        <taxon>Flavobacteriales</taxon>
        <taxon>Flavobacteriaceae</taxon>
        <taxon>Christiangramia</taxon>
    </lineage>
</organism>
<evidence type="ECO:0000313" key="8">
    <source>
        <dbReference type="Proteomes" id="UP000000755"/>
    </source>
</evidence>
<dbReference type="Proteomes" id="UP000000755">
    <property type="component" value="Chromosome"/>
</dbReference>
<evidence type="ECO:0000256" key="2">
    <source>
        <dbReference type="ARBA" id="ARBA00022814"/>
    </source>
</evidence>
<evidence type="ECO:0000256" key="1">
    <source>
        <dbReference type="ARBA" id="ARBA00005952"/>
    </source>
</evidence>
<keyword evidence="2" id="KW-0889">Transcription antitermination</keyword>
<dbReference type="HOGENOM" id="CLU_058797_0_0_10"/>
<dbReference type="SUPFAM" id="SSF48013">
    <property type="entry name" value="NusB-like"/>
    <property type="match status" value="1"/>
</dbReference>
<dbReference type="Gene3D" id="1.10.940.10">
    <property type="entry name" value="NusB-like"/>
    <property type="match status" value="1"/>
</dbReference>
<dbReference type="GO" id="GO:0003723">
    <property type="term" value="F:RNA binding"/>
    <property type="evidence" value="ECO:0007669"/>
    <property type="project" value="UniProtKB-KW"/>
</dbReference>
<evidence type="ECO:0000256" key="3">
    <source>
        <dbReference type="ARBA" id="ARBA00022884"/>
    </source>
</evidence>
<dbReference type="AlphaFoldDB" id="A0M4D8"/>
<dbReference type="eggNOG" id="COG0781">
    <property type="taxonomic scope" value="Bacteria"/>
</dbReference>
<dbReference type="EMBL" id="CU207366">
    <property type="protein sequence ID" value="CAL67483.1"/>
    <property type="molecule type" value="Genomic_DNA"/>
</dbReference>
<dbReference type="PANTHER" id="PTHR11078">
    <property type="entry name" value="N UTILIZATION SUBSTANCE PROTEIN B-RELATED"/>
    <property type="match status" value="1"/>
</dbReference>